<reference evidence="1 2" key="1">
    <citation type="journal article" date="2021" name="BMC Genomics">
        <title>Datura genome reveals duplications of psychoactive alkaloid biosynthetic genes and high mutation rate following tissue culture.</title>
        <authorList>
            <person name="Rajewski A."/>
            <person name="Carter-House D."/>
            <person name="Stajich J."/>
            <person name="Litt A."/>
        </authorList>
    </citation>
    <scope>NUCLEOTIDE SEQUENCE [LARGE SCALE GENOMIC DNA]</scope>
    <source>
        <strain evidence="1">AR-01</strain>
    </source>
</reference>
<feature type="non-terminal residue" evidence="1">
    <location>
        <position position="1"/>
    </location>
</feature>
<dbReference type="Proteomes" id="UP000823775">
    <property type="component" value="Unassembled WGS sequence"/>
</dbReference>
<keyword evidence="2" id="KW-1185">Reference proteome</keyword>
<gene>
    <name evidence="1" type="ORF">HAX54_020613</name>
</gene>
<evidence type="ECO:0000313" key="2">
    <source>
        <dbReference type="Proteomes" id="UP000823775"/>
    </source>
</evidence>
<comment type="caution">
    <text evidence="1">The sequence shown here is derived from an EMBL/GenBank/DDBJ whole genome shotgun (WGS) entry which is preliminary data.</text>
</comment>
<accession>A0ABS8UT09</accession>
<name>A0ABS8UT09_DATST</name>
<evidence type="ECO:0000313" key="1">
    <source>
        <dbReference type="EMBL" id="MCD9561488.1"/>
    </source>
</evidence>
<dbReference type="EMBL" id="JACEIK010002486">
    <property type="protein sequence ID" value="MCD9561488.1"/>
    <property type="molecule type" value="Genomic_DNA"/>
</dbReference>
<sequence>GTLSVEEDLHEKDDTVRTKKDLEVHHRNLLHANNKSLEITLSALEADHGHSST</sequence>
<organism evidence="1 2">
    <name type="scientific">Datura stramonium</name>
    <name type="common">Jimsonweed</name>
    <name type="synonym">Common thornapple</name>
    <dbReference type="NCBI Taxonomy" id="4076"/>
    <lineage>
        <taxon>Eukaryota</taxon>
        <taxon>Viridiplantae</taxon>
        <taxon>Streptophyta</taxon>
        <taxon>Embryophyta</taxon>
        <taxon>Tracheophyta</taxon>
        <taxon>Spermatophyta</taxon>
        <taxon>Magnoliopsida</taxon>
        <taxon>eudicotyledons</taxon>
        <taxon>Gunneridae</taxon>
        <taxon>Pentapetalae</taxon>
        <taxon>asterids</taxon>
        <taxon>lamiids</taxon>
        <taxon>Solanales</taxon>
        <taxon>Solanaceae</taxon>
        <taxon>Solanoideae</taxon>
        <taxon>Datureae</taxon>
        <taxon>Datura</taxon>
    </lineage>
</organism>
<proteinExistence type="predicted"/>
<protein>
    <submittedName>
        <fullName evidence="1">Uncharacterized protein</fullName>
    </submittedName>
</protein>